<dbReference type="Proteomes" id="UP000886845">
    <property type="component" value="Unassembled WGS sequence"/>
</dbReference>
<reference evidence="3" key="2">
    <citation type="journal article" date="2021" name="PeerJ">
        <title>Extensive microbial diversity within the chicken gut microbiome revealed by metagenomics and culture.</title>
        <authorList>
            <person name="Gilroy R."/>
            <person name="Ravi A."/>
            <person name="Getino M."/>
            <person name="Pursley I."/>
            <person name="Horton D.L."/>
            <person name="Alikhan N.F."/>
            <person name="Baker D."/>
            <person name="Gharbi K."/>
            <person name="Hall N."/>
            <person name="Watson M."/>
            <person name="Adriaenssens E.M."/>
            <person name="Foster-Nyarko E."/>
            <person name="Jarju S."/>
            <person name="Secka A."/>
            <person name="Antonio M."/>
            <person name="Oren A."/>
            <person name="Chaudhuri R.R."/>
            <person name="La Ragione R."/>
            <person name="Hildebrand F."/>
            <person name="Pallen M.J."/>
        </authorList>
    </citation>
    <scope>NUCLEOTIDE SEQUENCE</scope>
    <source>
        <strain evidence="3">35461</strain>
    </source>
</reference>
<dbReference type="EMBL" id="DVOR01000200">
    <property type="protein sequence ID" value="HIV09675.1"/>
    <property type="molecule type" value="Genomic_DNA"/>
</dbReference>
<dbReference type="GO" id="GO:0016491">
    <property type="term" value="F:oxidoreductase activity"/>
    <property type="evidence" value="ECO:0007669"/>
    <property type="project" value="UniProtKB-KW"/>
</dbReference>
<reference evidence="3" key="1">
    <citation type="submission" date="2020-10" db="EMBL/GenBank/DDBJ databases">
        <authorList>
            <person name="Gilroy R."/>
        </authorList>
    </citation>
    <scope>NUCLEOTIDE SEQUENCE</scope>
    <source>
        <strain evidence="3">35461</strain>
    </source>
</reference>
<dbReference type="Pfam" id="PF08240">
    <property type="entry name" value="ADH_N"/>
    <property type="match status" value="1"/>
</dbReference>
<protein>
    <submittedName>
        <fullName evidence="3">Alcohol dehydrogenase catalytic domain-containing protein</fullName>
    </submittedName>
</protein>
<name>A0A9D1NN25_9BACT</name>
<evidence type="ECO:0000259" key="2">
    <source>
        <dbReference type="Pfam" id="PF08240"/>
    </source>
</evidence>
<proteinExistence type="predicted"/>
<dbReference type="SUPFAM" id="SSF50129">
    <property type="entry name" value="GroES-like"/>
    <property type="match status" value="1"/>
</dbReference>
<dbReference type="Gene3D" id="3.90.180.10">
    <property type="entry name" value="Medium-chain alcohol dehydrogenases, catalytic domain"/>
    <property type="match status" value="1"/>
</dbReference>
<feature type="domain" description="Alcohol dehydrogenase-like N-terminal" evidence="2">
    <location>
        <begin position="28"/>
        <end position="143"/>
    </location>
</feature>
<dbReference type="InterPro" id="IPR013154">
    <property type="entry name" value="ADH-like_N"/>
</dbReference>
<dbReference type="InterPro" id="IPR050129">
    <property type="entry name" value="Zn_alcohol_dh"/>
</dbReference>
<dbReference type="PANTHER" id="PTHR43401">
    <property type="entry name" value="L-THREONINE 3-DEHYDROGENASE"/>
    <property type="match status" value="1"/>
</dbReference>
<keyword evidence="1" id="KW-0560">Oxidoreductase</keyword>
<evidence type="ECO:0000313" key="3">
    <source>
        <dbReference type="EMBL" id="HIV09675.1"/>
    </source>
</evidence>
<evidence type="ECO:0000256" key="1">
    <source>
        <dbReference type="ARBA" id="ARBA00023002"/>
    </source>
</evidence>
<dbReference type="InterPro" id="IPR011032">
    <property type="entry name" value="GroES-like_sf"/>
</dbReference>
<dbReference type="PANTHER" id="PTHR43401:SF2">
    <property type="entry name" value="L-THREONINE 3-DEHYDROGENASE"/>
    <property type="match status" value="1"/>
</dbReference>
<feature type="non-terminal residue" evidence="3">
    <location>
        <position position="147"/>
    </location>
</feature>
<accession>A0A9D1NN25</accession>
<sequence length="147" mass="16130">MSERLMRAAVLAGPERIEVKQVPVPDVGPGMMEIEVKACGVCGSDVHMWKAGHGWGPMAQAKDFIMGHEFCGVVTHPGDGPFEVGERVTFWANLYCGECDMCRAGQEQLCRAVNGQNYIGFVYDGAYAERFVGPWRNAYPLPDTVSD</sequence>
<gene>
    <name evidence="3" type="ORF">IAC79_06150</name>
</gene>
<comment type="caution">
    <text evidence="3">The sequence shown here is derived from an EMBL/GenBank/DDBJ whole genome shotgun (WGS) entry which is preliminary data.</text>
</comment>
<evidence type="ECO:0000313" key="4">
    <source>
        <dbReference type="Proteomes" id="UP000886845"/>
    </source>
</evidence>
<organism evidence="3 4">
    <name type="scientific">Candidatus Spyradenecus faecavium</name>
    <dbReference type="NCBI Taxonomy" id="2840947"/>
    <lineage>
        <taxon>Bacteria</taxon>
        <taxon>Pseudomonadati</taxon>
        <taxon>Lentisphaerota</taxon>
        <taxon>Lentisphaeria</taxon>
        <taxon>Lentisphaerales</taxon>
        <taxon>Lentisphaeraceae</taxon>
        <taxon>Lentisphaeraceae incertae sedis</taxon>
        <taxon>Candidatus Spyradenecus</taxon>
    </lineage>
</organism>
<dbReference type="AlphaFoldDB" id="A0A9D1NN25"/>